<evidence type="ECO:0000256" key="2">
    <source>
        <dbReference type="ARBA" id="ARBA00022475"/>
    </source>
</evidence>
<dbReference type="PANTHER" id="PTHR43875">
    <property type="entry name" value="MALTODEXTRIN IMPORT ATP-BINDING PROTEIN MSMX"/>
    <property type="match status" value="1"/>
</dbReference>
<dbReference type="Gene3D" id="2.40.50.140">
    <property type="entry name" value="Nucleic acid-binding proteins"/>
    <property type="match status" value="1"/>
</dbReference>
<keyword evidence="1" id="KW-0813">Transport</keyword>
<dbReference type="Pfam" id="PF08402">
    <property type="entry name" value="TOBE_2"/>
    <property type="match status" value="1"/>
</dbReference>
<dbReference type="GO" id="GO:0016887">
    <property type="term" value="F:ATP hydrolysis activity"/>
    <property type="evidence" value="ECO:0007669"/>
    <property type="project" value="InterPro"/>
</dbReference>
<proteinExistence type="predicted"/>
<keyword evidence="2" id="KW-1003">Cell membrane</keyword>
<keyword evidence="3" id="KW-0997">Cell inner membrane</keyword>
<dbReference type="InterPro" id="IPR015855">
    <property type="entry name" value="ABC_transpr_MalK-like"/>
</dbReference>
<dbReference type="CDD" id="cd03301">
    <property type="entry name" value="ABC_MalK_N"/>
    <property type="match status" value="1"/>
</dbReference>
<evidence type="ECO:0000256" key="4">
    <source>
        <dbReference type="ARBA" id="ARBA00022741"/>
    </source>
</evidence>
<dbReference type="NCBIfam" id="NF008653">
    <property type="entry name" value="PRK11650.1"/>
    <property type="match status" value="1"/>
</dbReference>
<dbReference type="AlphaFoldDB" id="A0A6S7BPK2"/>
<dbReference type="GO" id="GO:1990060">
    <property type="term" value="C:maltose transport complex"/>
    <property type="evidence" value="ECO:0007669"/>
    <property type="project" value="TreeGrafter"/>
</dbReference>
<dbReference type="GO" id="GO:0055052">
    <property type="term" value="C:ATP-binding cassette (ABC) transporter complex, substrate-binding subunit-containing"/>
    <property type="evidence" value="ECO:0007669"/>
    <property type="project" value="TreeGrafter"/>
</dbReference>
<dbReference type="GO" id="GO:0015423">
    <property type="term" value="F:ABC-type maltose transporter activity"/>
    <property type="evidence" value="ECO:0007669"/>
    <property type="project" value="TreeGrafter"/>
</dbReference>
<evidence type="ECO:0000313" key="7">
    <source>
        <dbReference type="EMBL" id="CAB3798366.1"/>
    </source>
</evidence>
<keyword evidence="4" id="KW-0547">Nucleotide-binding</keyword>
<dbReference type="Gene3D" id="3.40.50.300">
    <property type="entry name" value="P-loop containing nucleotide triphosphate hydrolases"/>
    <property type="match status" value="1"/>
</dbReference>
<evidence type="ECO:0000256" key="5">
    <source>
        <dbReference type="ARBA" id="ARBA00022840"/>
    </source>
</evidence>
<dbReference type="InterPro" id="IPR008995">
    <property type="entry name" value="Mo/tungstate-bd_C_term_dom"/>
</dbReference>
<dbReference type="SUPFAM" id="SSF52540">
    <property type="entry name" value="P-loop containing nucleoside triphosphate hydrolases"/>
    <property type="match status" value="1"/>
</dbReference>
<dbReference type="Gene3D" id="2.40.50.100">
    <property type="match status" value="1"/>
</dbReference>
<feature type="domain" description="ABC transporter" evidence="6">
    <location>
        <begin position="4"/>
        <end position="234"/>
    </location>
</feature>
<evidence type="ECO:0000256" key="3">
    <source>
        <dbReference type="ARBA" id="ARBA00022519"/>
    </source>
</evidence>
<dbReference type="InterPro" id="IPR012340">
    <property type="entry name" value="NA-bd_OB-fold"/>
</dbReference>
<organism evidence="7 8">
    <name type="scientific">Pararobbsia alpina</name>
    <dbReference type="NCBI Taxonomy" id="621374"/>
    <lineage>
        <taxon>Bacteria</taxon>
        <taxon>Pseudomonadati</taxon>
        <taxon>Pseudomonadota</taxon>
        <taxon>Betaproteobacteria</taxon>
        <taxon>Burkholderiales</taxon>
        <taxon>Burkholderiaceae</taxon>
        <taxon>Pararobbsia</taxon>
    </lineage>
</organism>
<evidence type="ECO:0000313" key="8">
    <source>
        <dbReference type="Proteomes" id="UP000494115"/>
    </source>
</evidence>
<accession>A0A6S7BPK2</accession>
<dbReference type="Proteomes" id="UP000494115">
    <property type="component" value="Unassembled WGS sequence"/>
</dbReference>
<keyword evidence="8" id="KW-1185">Reference proteome</keyword>
<gene>
    <name evidence="7" type="primary">ugpC_3</name>
    <name evidence="7" type="ORF">LMG28138_04427</name>
</gene>
<dbReference type="PROSITE" id="PS00211">
    <property type="entry name" value="ABC_TRANSPORTER_1"/>
    <property type="match status" value="1"/>
</dbReference>
<dbReference type="InterPro" id="IPR003593">
    <property type="entry name" value="AAA+_ATPase"/>
</dbReference>
<reference evidence="7 8" key="1">
    <citation type="submission" date="2020-04" db="EMBL/GenBank/DDBJ databases">
        <authorList>
            <person name="De Canck E."/>
        </authorList>
    </citation>
    <scope>NUCLEOTIDE SEQUENCE [LARGE SCALE GENOMIC DNA]</scope>
    <source>
        <strain evidence="7 8">LMG 28138</strain>
    </source>
</reference>
<dbReference type="PROSITE" id="PS50893">
    <property type="entry name" value="ABC_TRANSPORTER_2"/>
    <property type="match status" value="1"/>
</dbReference>
<evidence type="ECO:0000256" key="1">
    <source>
        <dbReference type="ARBA" id="ARBA00022448"/>
    </source>
</evidence>
<dbReference type="InterPro" id="IPR047641">
    <property type="entry name" value="ABC_transpr_MalK/UgpC-like"/>
</dbReference>
<evidence type="ECO:0000259" key="6">
    <source>
        <dbReference type="PROSITE" id="PS50893"/>
    </source>
</evidence>
<dbReference type="InterPro" id="IPR017871">
    <property type="entry name" value="ABC_transporter-like_CS"/>
</dbReference>
<dbReference type="InterPro" id="IPR027417">
    <property type="entry name" value="P-loop_NTPase"/>
</dbReference>
<dbReference type="SMART" id="SM00382">
    <property type="entry name" value="AAA"/>
    <property type="match status" value="1"/>
</dbReference>
<protein>
    <submittedName>
        <fullName evidence="7">sn-glycerol-3-phosphate import ATP-binding protein UgpC</fullName>
    </submittedName>
</protein>
<name>A0A6S7BPK2_9BURK</name>
<dbReference type="FunFam" id="3.40.50.300:FF:000042">
    <property type="entry name" value="Maltose/maltodextrin ABC transporter, ATP-binding protein"/>
    <property type="match status" value="1"/>
</dbReference>
<dbReference type="Pfam" id="PF00005">
    <property type="entry name" value="ABC_tran"/>
    <property type="match status" value="1"/>
</dbReference>
<sequence>MARLELKSVRKSFGSTAVIHGIDLVVEDGSFTVFVGPSGCGKSTLLRMIAGLEEVSSGEVHLDGIRCDHLLPSARGMAMVFQSYALYPHMNIHENLRFGLVCQKTPKAEIEPRIQRAAEILQISHLLDRKPSQLSGGQSQRVAIGRAIVKQPKAFLFDEPLSNLDAELRVKMRGEIVALHQRLKATMVYVTHDQVEAMTMADTIVVLRNGRIEQVGSPAELYARPVNQFVAGFLGSPQMNMLAGLGLQSSEDRFSVSADGGRLRLQLARRAEATTGDLRCTLGIRPEHLALSERGALRVTVTGREFLGSETIVSGTLQSGESIRASLRGAVEVALGESVAFEMDLDHLHVFDQDGAALDEVDNALPVDSRQDEVRQASPHHR</sequence>
<dbReference type="PANTHER" id="PTHR43875:SF3">
    <property type="entry name" value="MALTOSE_MALTODEXTRIN IMPORT ATP-BINDING PROTEIN MALK"/>
    <property type="match status" value="1"/>
</dbReference>
<dbReference type="EMBL" id="CADIKM010000029">
    <property type="protein sequence ID" value="CAB3798366.1"/>
    <property type="molecule type" value="Genomic_DNA"/>
</dbReference>
<dbReference type="SUPFAM" id="SSF50331">
    <property type="entry name" value="MOP-like"/>
    <property type="match status" value="1"/>
</dbReference>
<dbReference type="GO" id="GO:0005524">
    <property type="term" value="F:ATP binding"/>
    <property type="evidence" value="ECO:0007669"/>
    <property type="project" value="UniProtKB-KW"/>
</dbReference>
<keyword evidence="5 7" id="KW-0067">ATP-binding</keyword>
<dbReference type="RefSeq" id="WP_175106964.1">
    <property type="nucleotide sequence ID" value="NZ_CADIKM010000029.1"/>
</dbReference>
<keyword evidence="3" id="KW-0472">Membrane</keyword>
<dbReference type="InterPro" id="IPR003439">
    <property type="entry name" value="ABC_transporter-like_ATP-bd"/>
</dbReference>
<dbReference type="InterPro" id="IPR013611">
    <property type="entry name" value="Transp-assoc_OB_typ2"/>
</dbReference>